<proteinExistence type="inferred from homology"/>
<dbReference type="STRING" id="857340.A0A086TFI9"/>
<dbReference type="OrthoDB" id="10255576at2759"/>
<dbReference type="Pfam" id="PF05071">
    <property type="entry name" value="NDUFA12"/>
    <property type="match status" value="1"/>
</dbReference>
<gene>
    <name evidence="3" type="ORF">ACRE_010750</name>
</gene>
<protein>
    <submittedName>
        <fullName evidence="3">Uncharacterized protein</fullName>
    </submittedName>
</protein>
<accession>A0A086TFI9</accession>
<dbReference type="GO" id="GO:0032981">
    <property type="term" value="P:mitochondrial respiratory chain complex I assembly"/>
    <property type="evidence" value="ECO:0007669"/>
    <property type="project" value="TreeGrafter"/>
</dbReference>
<dbReference type="Proteomes" id="UP000029964">
    <property type="component" value="Unassembled WGS sequence"/>
</dbReference>
<organism evidence="3 4">
    <name type="scientific">Hapsidospora chrysogenum (strain ATCC 11550 / CBS 779.69 / DSM 880 / IAM 14645 / JCM 23072 / IMI 49137)</name>
    <name type="common">Acremonium chrysogenum</name>
    <dbReference type="NCBI Taxonomy" id="857340"/>
    <lineage>
        <taxon>Eukaryota</taxon>
        <taxon>Fungi</taxon>
        <taxon>Dikarya</taxon>
        <taxon>Ascomycota</taxon>
        <taxon>Pezizomycotina</taxon>
        <taxon>Sordariomycetes</taxon>
        <taxon>Hypocreomycetidae</taxon>
        <taxon>Hypocreales</taxon>
        <taxon>Bionectriaceae</taxon>
        <taxon>Hapsidospora</taxon>
    </lineage>
</organism>
<dbReference type="InterPro" id="IPR052618">
    <property type="entry name" value="ComplexI_NDUFA12"/>
</dbReference>
<dbReference type="GO" id="GO:0045271">
    <property type="term" value="C:respiratory chain complex I"/>
    <property type="evidence" value="ECO:0007669"/>
    <property type="project" value="InterPro"/>
</dbReference>
<evidence type="ECO:0000256" key="1">
    <source>
        <dbReference type="ARBA" id="ARBA00007355"/>
    </source>
</evidence>
<evidence type="ECO:0000313" key="4">
    <source>
        <dbReference type="Proteomes" id="UP000029964"/>
    </source>
</evidence>
<dbReference type="InterPro" id="IPR007763">
    <property type="entry name" value="NDUFA12"/>
</dbReference>
<keyword evidence="4" id="KW-1185">Reference proteome</keyword>
<comment type="caution">
    <text evidence="3">The sequence shown here is derived from an EMBL/GenBank/DDBJ whole genome shotgun (WGS) entry which is preliminary data.</text>
</comment>
<dbReference type="AlphaFoldDB" id="A0A086TFI9"/>
<dbReference type="EMBL" id="JPKY01000005">
    <property type="protein sequence ID" value="KFH48121.1"/>
    <property type="molecule type" value="Genomic_DNA"/>
</dbReference>
<comment type="similarity">
    <text evidence="1">Belongs to the complex I NDUFA12 subunit family.</text>
</comment>
<evidence type="ECO:0000313" key="3">
    <source>
        <dbReference type="EMBL" id="KFH48121.1"/>
    </source>
</evidence>
<dbReference type="PANTHER" id="PTHR32470">
    <property type="entry name" value="ADH DEHYDROGENASE [UBIQUINONE] 1 ALPHA SUBCOMPLEX ASSEMBLY FACTOR 2"/>
    <property type="match status" value="1"/>
</dbReference>
<evidence type="ECO:0000256" key="2">
    <source>
        <dbReference type="SAM" id="MobiDB-lite"/>
    </source>
</evidence>
<name>A0A086TFI9_HAPC1</name>
<sequence length="197" mass="22703">MSSKRIGPVAQAWYRWKALRLPWRRQFLVGFDLNGNTYWEFRIAGGAATERLRRIVKYPRSTHHSDVRVSPQWHQWLRYTRHDPPSVGEQREDVVRRERMKILAAEADARWEAKPRMMDAPGEARGQPAPALEGAGMRQTQTGKADEPPSQGEAYSPPTESQRKRKQGEKDPWAQAKARGPGEKWQPEAWTPTPGRK</sequence>
<feature type="region of interest" description="Disordered" evidence="2">
    <location>
        <begin position="112"/>
        <end position="197"/>
    </location>
</feature>
<dbReference type="HOGENOM" id="CLU_067876_0_0_1"/>
<dbReference type="GO" id="GO:0005739">
    <property type="term" value="C:mitochondrion"/>
    <property type="evidence" value="ECO:0007669"/>
    <property type="project" value="TreeGrafter"/>
</dbReference>
<dbReference type="PANTHER" id="PTHR32470:SF2">
    <property type="entry name" value="NADH DEHYDROGENASE [UBIQUINONE] 1 ALPHA SUBCOMPLEX ASSEMBLY FACTOR 2"/>
    <property type="match status" value="1"/>
</dbReference>
<reference evidence="4" key="1">
    <citation type="journal article" date="2014" name="Genome Announc.">
        <title>Genome sequence and annotation of Acremonium chrysogenum, producer of the beta-lactam antibiotic cephalosporin C.</title>
        <authorList>
            <person name="Terfehr D."/>
            <person name="Dahlmann T.A."/>
            <person name="Specht T."/>
            <person name="Zadra I."/>
            <person name="Kuernsteiner H."/>
            <person name="Kueck U."/>
        </authorList>
    </citation>
    <scope>NUCLEOTIDE SEQUENCE [LARGE SCALE GENOMIC DNA]</scope>
    <source>
        <strain evidence="4">ATCC 11550 / CBS 779.69 / DSM 880 / IAM 14645 / JCM 23072 / IMI 49137</strain>
    </source>
</reference>